<dbReference type="AlphaFoldDB" id="X1KDS5"/>
<evidence type="ECO:0000313" key="1">
    <source>
        <dbReference type="EMBL" id="GAH80208.1"/>
    </source>
</evidence>
<feature type="non-terminal residue" evidence="1">
    <location>
        <position position="79"/>
    </location>
</feature>
<organism evidence="1">
    <name type="scientific">marine sediment metagenome</name>
    <dbReference type="NCBI Taxonomy" id="412755"/>
    <lineage>
        <taxon>unclassified sequences</taxon>
        <taxon>metagenomes</taxon>
        <taxon>ecological metagenomes</taxon>
    </lineage>
</organism>
<sequence>MKNTTQVKTGPVKVRKVEIELPEALCDLVERICKVQERSIHEYVIDCLVEGIKENLSDFMGAQMGIGTAIGDYGYECEE</sequence>
<name>X1KDS5_9ZZZZ</name>
<protein>
    <submittedName>
        <fullName evidence="1">Uncharacterized protein</fullName>
    </submittedName>
</protein>
<proteinExistence type="predicted"/>
<accession>X1KDS5</accession>
<dbReference type="EMBL" id="BARU01044683">
    <property type="protein sequence ID" value="GAH80208.1"/>
    <property type="molecule type" value="Genomic_DNA"/>
</dbReference>
<gene>
    <name evidence="1" type="ORF">S03H2_68061</name>
</gene>
<comment type="caution">
    <text evidence="1">The sequence shown here is derived from an EMBL/GenBank/DDBJ whole genome shotgun (WGS) entry which is preliminary data.</text>
</comment>
<reference evidence="1" key="1">
    <citation type="journal article" date="2014" name="Front. Microbiol.">
        <title>High frequency of phylogenetically diverse reductive dehalogenase-homologous genes in deep subseafloor sedimentary metagenomes.</title>
        <authorList>
            <person name="Kawai M."/>
            <person name="Futagami T."/>
            <person name="Toyoda A."/>
            <person name="Takaki Y."/>
            <person name="Nishi S."/>
            <person name="Hori S."/>
            <person name="Arai W."/>
            <person name="Tsubouchi T."/>
            <person name="Morono Y."/>
            <person name="Uchiyama I."/>
            <person name="Ito T."/>
            <person name="Fujiyama A."/>
            <person name="Inagaki F."/>
            <person name="Takami H."/>
        </authorList>
    </citation>
    <scope>NUCLEOTIDE SEQUENCE</scope>
    <source>
        <strain evidence="1">Expedition CK06-06</strain>
    </source>
</reference>